<reference evidence="1" key="1">
    <citation type="submission" date="2023-04" db="EMBL/GenBank/DDBJ databases">
        <title>Ambrosiozyma monospora NBRC 10751.</title>
        <authorList>
            <person name="Ichikawa N."/>
            <person name="Sato H."/>
            <person name="Tonouchi N."/>
        </authorList>
    </citation>
    <scope>NUCLEOTIDE SEQUENCE</scope>
    <source>
        <strain evidence="1">NBRC 10751</strain>
    </source>
</reference>
<name>A0ACB5TRM1_AMBMO</name>
<keyword evidence="2" id="KW-1185">Reference proteome</keyword>
<accession>A0ACB5TRM1</accession>
<evidence type="ECO:0000313" key="1">
    <source>
        <dbReference type="EMBL" id="GME93992.1"/>
    </source>
</evidence>
<dbReference type="Proteomes" id="UP001165064">
    <property type="component" value="Unassembled WGS sequence"/>
</dbReference>
<dbReference type="EMBL" id="BSXS01008891">
    <property type="protein sequence ID" value="GME93992.1"/>
    <property type="molecule type" value="Genomic_DNA"/>
</dbReference>
<gene>
    <name evidence="1" type="ORF">Amon02_000946200</name>
</gene>
<protein>
    <submittedName>
        <fullName evidence="1">Unnamed protein product</fullName>
    </submittedName>
</protein>
<comment type="caution">
    <text evidence="1">The sequence shown here is derived from an EMBL/GenBank/DDBJ whole genome shotgun (WGS) entry which is preliminary data.</text>
</comment>
<evidence type="ECO:0000313" key="2">
    <source>
        <dbReference type="Proteomes" id="UP001165064"/>
    </source>
</evidence>
<organism evidence="1 2">
    <name type="scientific">Ambrosiozyma monospora</name>
    <name type="common">Yeast</name>
    <name type="synonym">Endomycopsis monosporus</name>
    <dbReference type="NCBI Taxonomy" id="43982"/>
    <lineage>
        <taxon>Eukaryota</taxon>
        <taxon>Fungi</taxon>
        <taxon>Dikarya</taxon>
        <taxon>Ascomycota</taxon>
        <taxon>Saccharomycotina</taxon>
        <taxon>Pichiomycetes</taxon>
        <taxon>Pichiales</taxon>
        <taxon>Pichiaceae</taxon>
        <taxon>Ambrosiozyma</taxon>
    </lineage>
</organism>
<sequence>MFEYMFDRFIDPANGIGYLESSNLVNIPIYEKFGFRAVRDVYLYGDLDDDVEPDQCRMDIMVRGVHGEKWKYLDDARQKFNYAVPENSKLH</sequence>
<proteinExistence type="predicted"/>